<keyword evidence="2" id="KW-1133">Transmembrane helix</keyword>
<sequence length="115" mass="12746">MLGLFGVLISLFAGYGIAGFMFYTITPFVLKSPFEYFSINNRCNQQINWLYYLAFTVVAIGLIIYSLNENSSADATAASTEAAAHYQQLPSEDNSTGSGSNLDRKERKQQEAHIC</sequence>
<organism evidence="3 4">
    <name type="scientific">Triticum turgidum subsp. durum</name>
    <name type="common">Durum wheat</name>
    <name type="synonym">Triticum durum</name>
    <dbReference type="NCBI Taxonomy" id="4567"/>
    <lineage>
        <taxon>Eukaryota</taxon>
        <taxon>Viridiplantae</taxon>
        <taxon>Streptophyta</taxon>
        <taxon>Embryophyta</taxon>
        <taxon>Tracheophyta</taxon>
        <taxon>Spermatophyta</taxon>
        <taxon>Magnoliopsida</taxon>
        <taxon>Liliopsida</taxon>
        <taxon>Poales</taxon>
        <taxon>Poaceae</taxon>
        <taxon>BOP clade</taxon>
        <taxon>Pooideae</taxon>
        <taxon>Triticodae</taxon>
        <taxon>Triticeae</taxon>
        <taxon>Triticinae</taxon>
        <taxon>Triticum</taxon>
    </lineage>
</organism>
<evidence type="ECO:0000313" key="4">
    <source>
        <dbReference type="Proteomes" id="UP000324705"/>
    </source>
</evidence>
<keyword evidence="2" id="KW-0472">Membrane</keyword>
<dbReference type="EMBL" id="LT934111">
    <property type="protein sequence ID" value="VAH07893.1"/>
    <property type="molecule type" value="Genomic_DNA"/>
</dbReference>
<feature type="transmembrane region" description="Helical" evidence="2">
    <location>
        <begin position="49"/>
        <end position="67"/>
    </location>
</feature>
<dbReference type="PANTHER" id="PTHR14233:SF18">
    <property type="entry name" value="OS05G0444300 PROTEIN"/>
    <property type="match status" value="1"/>
</dbReference>
<dbReference type="PANTHER" id="PTHR14233">
    <property type="entry name" value="DUF914-RELATED"/>
    <property type="match status" value="1"/>
</dbReference>
<feature type="region of interest" description="Disordered" evidence="1">
    <location>
        <begin position="83"/>
        <end position="115"/>
    </location>
</feature>
<feature type="compositionally biased region" description="Basic and acidic residues" evidence="1">
    <location>
        <begin position="102"/>
        <end position="115"/>
    </location>
</feature>
<evidence type="ECO:0000256" key="2">
    <source>
        <dbReference type="SAM" id="Phobius"/>
    </source>
</evidence>
<evidence type="ECO:0000256" key="1">
    <source>
        <dbReference type="SAM" id="MobiDB-lite"/>
    </source>
</evidence>
<dbReference type="AlphaFoldDB" id="A0A9R0QAK7"/>
<keyword evidence="4" id="KW-1185">Reference proteome</keyword>
<gene>
    <name evidence="3" type="ORF">TRITD_1Av1G172340</name>
</gene>
<feature type="compositionally biased region" description="Polar residues" evidence="1">
    <location>
        <begin position="88"/>
        <end position="101"/>
    </location>
</feature>
<evidence type="ECO:0000313" key="3">
    <source>
        <dbReference type="EMBL" id="VAH07893.1"/>
    </source>
</evidence>
<feature type="transmembrane region" description="Helical" evidence="2">
    <location>
        <begin position="6"/>
        <end position="29"/>
    </location>
</feature>
<reference evidence="3 4" key="1">
    <citation type="submission" date="2017-09" db="EMBL/GenBank/DDBJ databases">
        <authorList>
            <consortium name="International Durum Wheat Genome Sequencing Consortium (IDWGSC)"/>
            <person name="Milanesi L."/>
        </authorList>
    </citation>
    <scope>NUCLEOTIDE SEQUENCE [LARGE SCALE GENOMIC DNA]</scope>
    <source>
        <strain evidence="4">cv. Svevo</strain>
    </source>
</reference>
<dbReference type="Proteomes" id="UP000324705">
    <property type="component" value="Chromosome 1A"/>
</dbReference>
<proteinExistence type="predicted"/>
<dbReference type="Gramene" id="TRITD1Av1G172340.6">
    <property type="protein sequence ID" value="TRITD1Av1G172340.6"/>
    <property type="gene ID" value="TRITD1Av1G172340"/>
</dbReference>
<accession>A0A9R0QAK7</accession>
<keyword evidence="2" id="KW-0812">Transmembrane</keyword>
<dbReference type="InterPro" id="IPR052221">
    <property type="entry name" value="SLC35F_Transporter"/>
</dbReference>
<protein>
    <submittedName>
        <fullName evidence="3">Uncharacterized protein</fullName>
    </submittedName>
</protein>
<name>A0A9R0QAK7_TRITD</name>